<name>A0AAV7MRI4_PLEWA</name>
<accession>A0AAV7MRI4</accession>
<evidence type="ECO:0000256" key="1">
    <source>
        <dbReference type="SAM" id="MobiDB-lite"/>
    </source>
</evidence>
<comment type="caution">
    <text evidence="2">The sequence shown here is derived from an EMBL/GenBank/DDBJ whole genome shotgun (WGS) entry which is preliminary data.</text>
</comment>
<feature type="region of interest" description="Disordered" evidence="1">
    <location>
        <begin position="1"/>
        <end position="53"/>
    </location>
</feature>
<proteinExistence type="predicted"/>
<keyword evidence="3" id="KW-1185">Reference proteome</keyword>
<dbReference type="AlphaFoldDB" id="A0AAV7MRI4"/>
<sequence>MDGGRGLSRKRASSLGSHSIGGSDTRRSHLVRAARQVPNTHMKQSRTHSTPRAYNDLAAGRQGVKPDEPPQWAAQPWAIVPLITSLLCCRK</sequence>
<dbReference type="Proteomes" id="UP001066276">
    <property type="component" value="Chromosome 9"/>
</dbReference>
<dbReference type="EMBL" id="JANPWB010000013">
    <property type="protein sequence ID" value="KAJ1104987.1"/>
    <property type="molecule type" value="Genomic_DNA"/>
</dbReference>
<evidence type="ECO:0000313" key="2">
    <source>
        <dbReference type="EMBL" id="KAJ1104987.1"/>
    </source>
</evidence>
<feature type="compositionally biased region" description="Polar residues" evidence="1">
    <location>
        <begin position="37"/>
        <end position="52"/>
    </location>
</feature>
<organism evidence="2 3">
    <name type="scientific">Pleurodeles waltl</name>
    <name type="common">Iberian ribbed newt</name>
    <dbReference type="NCBI Taxonomy" id="8319"/>
    <lineage>
        <taxon>Eukaryota</taxon>
        <taxon>Metazoa</taxon>
        <taxon>Chordata</taxon>
        <taxon>Craniata</taxon>
        <taxon>Vertebrata</taxon>
        <taxon>Euteleostomi</taxon>
        <taxon>Amphibia</taxon>
        <taxon>Batrachia</taxon>
        <taxon>Caudata</taxon>
        <taxon>Salamandroidea</taxon>
        <taxon>Salamandridae</taxon>
        <taxon>Pleurodelinae</taxon>
        <taxon>Pleurodeles</taxon>
    </lineage>
</organism>
<reference evidence="2" key="1">
    <citation type="journal article" date="2022" name="bioRxiv">
        <title>Sequencing and chromosome-scale assembly of the giantPleurodeles waltlgenome.</title>
        <authorList>
            <person name="Brown T."/>
            <person name="Elewa A."/>
            <person name="Iarovenko S."/>
            <person name="Subramanian E."/>
            <person name="Araus A.J."/>
            <person name="Petzold A."/>
            <person name="Susuki M."/>
            <person name="Suzuki K.-i.T."/>
            <person name="Hayashi T."/>
            <person name="Toyoda A."/>
            <person name="Oliveira C."/>
            <person name="Osipova E."/>
            <person name="Leigh N.D."/>
            <person name="Simon A."/>
            <person name="Yun M.H."/>
        </authorList>
    </citation>
    <scope>NUCLEOTIDE SEQUENCE</scope>
    <source>
        <strain evidence="2">20211129_DDA</strain>
        <tissue evidence="2">Liver</tissue>
    </source>
</reference>
<gene>
    <name evidence="2" type="ORF">NDU88_002395</name>
</gene>
<protein>
    <submittedName>
        <fullName evidence="2">Uncharacterized protein</fullName>
    </submittedName>
</protein>
<evidence type="ECO:0000313" key="3">
    <source>
        <dbReference type="Proteomes" id="UP001066276"/>
    </source>
</evidence>